<sequence length="152" mass="16441">MATCLGAPEINVQRLRIAIEEDADVGAAVQIMPCDGFADISALAELIRILDDAVAFPDLRQVHLSAKYVGYDRRAREEELNLAVLHTCAPCKRIFVVAPSPRCSAIQQQPDMWLYAAEFSIVDGHGLKCATLADGIPANGCETVSCRSKLPS</sequence>
<dbReference type="HOGENOM" id="CLU_1722141_0_0_1"/>
<reference evidence="1 2" key="1">
    <citation type="journal article" date="2012" name="Proc. Natl. Acad. Sci. U.S.A.">
        <title>Comparative genomics of Ceriporiopsis subvermispora and Phanerochaete chrysosporium provide insight into selective ligninolysis.</title>
        <authorList>
            <person name="Fernandez-Fueyo E."/>
            <person name="Ruiz-Duenas F.J."/>
            <person name="Ferreira P."/>
            <person name="Floudas D."/>
            <person name="Hibbett D.S."/>
            <person name="Canessa P."/>
            <person name="Larrondo L.F."/>
            <person name="James T.Y."/>
            <person name="Seelenfreund D."/>
            <person name="Lobos S."/>
            <person name="Polanco R."/>
            <person name="Tello M."/>
            <person name="Honda Y."/>
            <person name="Watanabe T."/>
            <person name="Watanabe T."/>
            <person name="Ryu J.S."/>
            <person name="Kubicek C.P."/>
            <person name="Schmoll M."/>
            <person name="Gaskell J."/>
            <person name="Hammel K.E."/>
            <person name="St John F.J."/>
            <person name="Vanden Wymelenberg A."/>
            <person name="Sabat G."/>
            <person name="Splinter BonDurant S."/>
            <person name="Syed K."/>
            <person name="Yadav J.S."/>
            <person name="Doddapaneni H."/>
            <person name="Subramanian V."/>
            <person name="Lavin J.L."/>
            <person name="Oguiza J.A."/>
            <person name="Perez G."/>
            <person name="Pisabarro A.G."/>
            <person name="Ramirez L."/>
            <person name="Santoyo F."/>
            <person name="Master E."/>
            <person name="Coutinho P.M."/>
            <person name="Henrissat B."/>
            <person name="Lombard V."/>
            <person name="Magnuson J.K."/>
            <person name="Kuees U."/>
            <person name="Hori C."/>
            <person name="Igarashi K."/>
            <person name="Samejima M."/>
            <person name="Held B.W."/>
            <person name="Barry K.W."/>
            <person name="LaButti K.M."/>
            <person name="Lapidus A."/>
            <person name="Lindquist E.A."/>
            <person name="Lucas S.M."/>
            <person name="Riley R."/>
            <person name="Salamov A.A."/>
            <person name="Hoffmeister D."/>
            <person name="Schwenk D."/>
            <person name="Hadar Y."/>
            <person name="Yarden O."/>
            <person name="de Vries R.P."/>
            <person name="Wiebenga A."/>
            <person name="Stenlid J."/>
            <person name="Eastwood D."/>
            <person name="Grigoriev I.V."/>
            <person name="Berka R.M."/>
            <person name="Blanchette R.A."/>
            <person name="Kersten P."/>
            <person name="Martinez A.T."/>
            <person name="Vicuna R."/>
            <person name="Cullen D."/>
        </authorList>
    </citation>
    <scope>NUCLEOTIDE SEQUENCE [LARGE SCALE GENOMIC DNA]</scope>
    <source>
        <strain evidence="1 2">B</strain>
    </source>
</reference>
<evidence type="ECO:0000313" key="2">
    <source>
        <dbReference type="Proteomes" id="UP000016930"/>
    </source>
</evidence>
<protein>
    <submittedName>
        <fullName evidence="1">Uncharacterized protein</fullName>
    </submittedName>
</protein>
<gene>
    <name evidence="1" type="ORF">CERSUDRAFT_94517</name>
</gene>
<dbReference type="Proteomes" id="UP000016930">
    <property type="component" value="Unassembled WGS sequence"/>
</dbReference>
<evidence type="ECO:0000313" key="1">
    <source>
        <dbReference type="EMBL" id="EMD37516.1"/>
    </source>
</evidence>
<name>M2RFD4_CERS8</name>
<organism evidence="1 2">
    <name type="scientific">Ceriporiopsis subvermispora (strain B)</name>
    <name type="common">White-rot fungus</name>
    <name type="synonym">Gelatoporia subvermispora</name>
    <dbReference type="NCBI Taxonomy" id="914234"/>
    <lineage>
        <taxon>Eukaryota</taxon>
        <taxon>Fungi</taxon>
        <taxon>Dikarya</taxon>
        <taxon>Basidiomycota</taxon>
        <taxon>Agaricomycotina</taxon>
        <taxon>Agaricomycetes</taxon>
        <taxon>Polyporales</taxon>
        <taxon>Gelatoporiaceae</taxon>
        <taxon>Gelatoporia</taxon>
    </lineage>
</organism>
<keyword evidence="2" id="KW-1185">Reference proteome</keyword>
<dbReference type="AlphaFoldDB" id="M2RFD4"/>
<dbReference type="EMBL" id="KB445796">
    <property type="protein sequence ID" value="EMD37516.1"/>
    <property type="molecule type" value="Genomic_DNA"/>
</dbReference>
<accession>M2RFD4</accession>
<proteinExistence type="predicted"/>